<dbReference type="PROSITE" id="PS00041">
    <property type="entry name" value="HTH_ARAC_FAMILY_1"/>
    <property type="match status" value="1"/>
</dbReference>
<dbReference type="Proteomes" id="UP000236551">
    <property type="component" value="Chromosome"/>
</dbReference>
<evidence type="ECO:0000256" key="2">
    <source>
        <dbReference type="ARBA" id="ARBA00023125"/>
    </source>
</evidence>
<evidence type="ECO:0000256" key="3">
    <source>
        <dbReference type="ARBA" id="ARBA00023163"/>
    </source>
</evidence>
<dbReference type="Gene3D" id="1.10.10.60">
    <property type="entry name" value="Homeodomain-like"/>
    <property type="match status" value="2"/>
</dbReference>
<organism evidence="6 7">
    <name type="scientific">Escherichia coli</name>
    <dbReference type="NCBI Taxonomy" id="562"/>
    <lineage>
        <taxon>Bacteria</taxon>
        <taxon>Pseudomonadati</taxon>
        <taxon>Pseudomonadota</taxon>
        <taxon>Gammaproteobacteria</taxon>
        <taxon>Enterobacterales</taxon>
        <taxon>Enterobacteriaceae</taxon>
        <taxon>Escherichia</taxon>
    </lineage>
</organism>
<evidence type="ECO:0000259" key="4">
    <source>
        <dbReference type="PROSITE" id="PS01124"/>
    </source>
</evidence>
<accession>A0A2H4TY18</accession>
<evidence type="ECO:0000313" key="5">
    <source>
        <dbReference type="EMBL" id="ATZ34402.1"/>
    </source>
</evidence>
<dbReference type="EMBL" id="CP024978">
    <property type="protein sequence ID" value="ATZ34462.1"/>
    <property type="molecule type" value="Genomic_DNA"/>
</dbReference>
<dbReference type="Pfam" id="PF12833">
    <property type="entry name" value="HTH_18"/>
    <property type="match status" value="1"/>
</dbReference>
<evidence type="ECO:0000313" key="6">
    <source>
        <dbReference type="EMBL" id="ATZ34462.1"/>
    </source>
</evidence>
<dbReference type="SUPFAM" id="SSF46689">
    <property type="entry name" value="Homeodomain-like"/>
    <property type="match status" value="1"/>
</dbReference>
<evidence type="ECO:0000256" key="1">
    <source>
        <dbReference type="ARBA" id="ARBA00023015"/>
    </source>
</evidence>
<feature type="domain" description="HTH araC/xylS-type" evidence="4">
    <location>
        <begin position="7"/>
        <end position="107"/>
    </location>
</feature>
<keyword evidence="2" id="KW-0238">DNA-binding</keyword>
<dbReference type="InterPro" id="IPR050959">
    <property type="entry name" value="MarA-like"/>
</dbReference>
<name>A0A2H4TY18_ECOLX</name>
<dbReference type="InterPro" id="IPR018062">
    <property type="entry name" value="HTH_AraC-typ_CS"/>
</dbReference>
<gene>
    <name evidence="5" type="ORF">CV83915_04126</name>
    <name evidence="6" type="ORF">CV83915_04186</name>
</gene>
<dbReference type="GO" id="GO:0003700">
    <property type="term" value="F:DNA-binding transcription factor activity"/>
    <property type="evidence" value="ECO:0007669"/>
    <property type="project" value="InterPro"/>
</dbReference>
<dbReference type="InterPro" id="IPR009057">
    <property type="entry name" value="Homeodomain-like_sf"/>
</dbReference>
<dbReference type="PROSITE" id="PS01124">
    <property type="entry name" value="HTH_ARAC_FAMILY_2"/>
    <property type="match status" value="1"/>
</dbReference>
<keyword evidence="1" id="KW-0805">Transcription regulation</keyword>
<dbReference type="AlphaFoldDB" id="A0A2H4TY18"/>
<dbReference type="GO" id="GO:0043565">
    <property type="term" value="F:sequence-specific DNA binding"/>
    <property type="evidence" value="ECO:0007669"/>
    <property type="project" value="InterPro"/>
</dbReference>
<keyword evidence="3" id="KW-0804">Transcription</keyword>
<dbReference type="PANTHER" id="PTHR47504">
    <property type="entry name" value="RIGHT ORIGIN-BINDING PROTEIN"/>
    <property type="match status" value="1"/>
</dbReference>
<dbReference type="EMBL" id="CP024978">
    <property type="protein sequence ID" value="ATZ34402.1"/>
    <property type="molecule type" value="Genomic_DNA"/>
</dbReference>
<dbReference type="PANTHER" id="PTHR47504:SF3">
    <property type="entry name" value="HTH-TYPE TRANSCRIPTIONAL REGULATOR YKGA-RELATED"/>
    <property type="match status" value="1"/>
</dbReference>
<evidence type="ECO:0000313" key="7">
    <source>
        <dbReference type="Proteomes" id="UP000236551"/>
    </source>
</evidence>
<sequence length="277" mass="32609">MRERVVNDITMWIEECIRLNRKITIKMVARKSGYSLRHIHNIFKQEVATTIGNYIRLRRITYAALLVKFTKKSIFDIAIDLNYGSQQTFCRAFSETFKCNPLKYRKRSYIDTSELYPPYQGRITHLQFEEEETSIQLRAKEFKFEENIIGECEVSSNLLKLEKIMAVLNCHSFSYIASDYLKLNSYESVVGVKSFVGFREDRRSGADFYIKKRKYATICFQGYWCEYIIFKRNLYVNSSFKRVDGFDVEVFSLLPNNMNSDIKPDVKIFVPILGSCK</sequence>
<reference evidence="6 7" key="1">
    <citation type="submission" date="2017-11" db="EMBL/GenBank/DDBJ databases">
        <title>Escherichia coli CV839-15 Genome sequencing and assembly.</title>
        <authorList>
            <person name="Li Z."/>
            <person name="Song N."/>
            <person name="Li W."/>
            <person name="Philip H.R."/>
            <person name="Bu Z."/>
            <person name="Siguo L."/>
        </authorList>
    </citation>
    <scope>NUCLEOTIDE SEQUENCE [LARGE SCALE GENOMIC DNA]</scope>
    <source>
        <strain evidence="6 7">CV839-15</strain>
    </source>
</reference>
<protein>
    <submittedName>
        <fullName evidence="6">Transcriptional regulator</fullName>
    </submittedName>
</protein>
<dbReference type="InterPro" id="IPR018060">
    <property type="entry name" value="HTH_AraC"/>
</dbReference>
<proteinExistence type="predicted"/>
<dbReference type="SMART" id="SM00342">
    <property type="entry name" value="HTH_ARAC"/>
    <property type="match status" value="1"/>
</dbReference>